<feature type="signal peptide" evidence="1">
    <location>
        <begin position="1"/>
        <end position="19"/>
    </location>
</feature>
<accession>A0A9R1TRU8</accession>
<organism evidence="2">
    <name type="scientific">Fopius arisanus</name>
    <dbReference type="NCBI Taxonomy" id="64838"/>
    <lineage>
        <taxon>Eukaryota</taxon>
        <taxon>Metazoa</taxon>
        <taxon>Ecdysozoa</taxon>
        <taxon>Arthropoda</taxon>
        <taxon>Hexapoda</taxon>
        <taxon>Insecta</taxon>
        <taxon>Pterygota</taxon>
        <taxon>Neoptera</taxon>
        <taxon>Endopterygota</taxon>
        <taxon>Hymenoptera</taxon>
        <taxon>Apocrita</taxon>
        <taxon>Ichneumonoidea</taxon>
        <taxon>Braconidae</taxon>
        <taxon>Opiinae</taxon>
        <taxon>Fopius</taxon>
    </lineage>
</organism>
<keyword evidence="1" id="KW-0732">Signal</keyword>
<dbReference type="CTD" id="21874"/>
<feature type="chain" id="PRO_5044541660" evidence="1">
    <location>
        <begin position="20"/>
        <end position="369"/>
    </location>
</feature>
<proteinExistence type="predicted"/>
<dbReference type="RefSeq" id="XP_011313683.1">
    <property type="nucleotide sequence ID" value="XM_011315381.1"/>
</dbReference>
<evidence type="ECO:0000313" key="4">
    <source>
        <dbReference type="RefSeq" id="XP_011313683.1"/>
    </source>
</evidence>
<dbReference type="AlphaFoldDB" id="A0A0C9R9M3"/>
<evidence type="ECO:0000313" key="3">
    <source>
        <dbReference type="Proteomes" id="UP000694866"/>
    </source>
</evidence>
<reference evidence="4" key="2">
    <citation type="submission" date="2025-04" db="UniProtKB">
        <authorList>
            <consortium name="RefSeq"/>
        </authorList>
    </citation>
    <scope>IDENTIFICATION</scope>
</reference>
<sequence>MYVSSIIIVGVLIASPIFAEDSKLTDVLPEKRAPMGFQGMRGKKDMMSSLETEEFSKRAPMGFQGMRGKKDPTGPDLMDNIIQDEFEKGTPMDLQDLRRKKDLLTLPDIKEALYQEEYDKRAPMRYQGMRGNKELEEFLEEMKRASMGFHGMRGKKIYQDDYEDEYEKRALPMGFQGMRGKRDEYERGRNKRTSLYLPDIGHKSLMDRLENMKFKTFLELQEMDGQNDLFDGYYPEYADPDGYKKRAPMGFQGVRGKRDEDKRGSMGFVGMRGKRNVGGIYGAEDDEYREGLPADFLDSRYMSDDLQFNKRSARGVSGVRGKKIPRWEMRGTFIGVRGKRSPDSHDNMMKVLDDIDRINNDSTTKFDTQ</sequence>
<reference evidence="2" key="1">
    <citation type="submission" date="2015-01" db="EMBL/GenBank/DDBJ databases">
        <title>Transcriptome Assembly of Fopius arisanus.</title>
        <authorList>
            <person name="Geib S."/>
        </authorList>
    </citation>
    <scope>NUCLEOTIDE SEQUENCE</scope>
</reference>
<dbReference type="Proteomes" id="UP000694866">
    <property type="component" value="Unplaced"/>
</dbReference>
<evidence type="ECO:0000256" key="1">
    <source>
        <dbReference type="SAM" id="SignalP"/>
    </source>
</evidence>
<keyword evidence="3" id="KW-1185">Reference proteome</keyword>
<dbReference type="GeneID" id="105273131"/>
<accession>A0A0C9R9M3</accession>
<gene>
    <name evidence="2" type="primary">Atk_1</name>
    <name evidence="4" type="synonym">Tk</name>
    <name evidence="2" type="ORF">g.31051</name>
</gene>
<dbReference type="KEGG" id="fas:105273131"/>
<evidence type="ECO:0000313" key="2">
    <source>
        <dbReference type="EMBL" id="JAG79389.1"/>
    </source>
</evidence>
<protein>
    <submittedName>
        <fullName evidence="2">Atk_1 protein</fullName>
    </submittedName>
    <submittedName>
        <fullName evidence="4">Tachykinins</fullName>
    </submittedName>
</protein>
<name>A0A0C9R9M3_9HYME</name>
<dbReference type="EMBL" id="GBYB01009622">
    <property type="protein sequence ID" value="JAG79389.1"/>
    <property type="molecule type" value="Transcribed_RNA"/>
</dbReference>